<evidence type="ECO:0000313" key="2">
    <source>
        <dbReference type="EMBL" id="TYP99365.1"/>
    </source>
</evidence>
<feature type="transmembrane region" description="Helical" evidence="1">
    <location>
        <begin position="78"/>
        <end position="96"/>
    </location>
</feature>
<dbReference type="OrthoDB" id="709028at2"/>
<protein>
    <submittedName>
        <fullName evidence="2">Uncharacterized protein</fullName>
    </submittedName>
</protein>
<evidence type="ECO:0000313" key="3">
    <source>
        <dbReference type="Proteomes" id="UP000323136"/>
    </source>
</evidence>
<dbReference type="AlphaFoldDB" id="A0A5S5DUA5"/>
<keyword evidence="1" id="KW-0472">Membrane</keyword>
<sequence>MDVLDKYKKAWDNQPEDSQKVSKDDIYKMAHSRSSSIVKWIFIIGLLEFVIFQCSYFFYDTEKGYEMYKKMNLENFYIVTQIIGYAILLFFLLKFYKNYKSISTIDNTKNLMSKIIKTRKTVKHYVFFNLSYLFLVLTVVTVAMTNNEIEEIPEEKKIYIIIGLIVFGLILILLFWLFYQLLYGILLRKLNKNYKELAKLNELN</sequence>
<keyword evidence="3" id="KW-1185">Reference proteome</keyword>
<name>A0A5S5DUA5_9FLAO</name>
<gene>
    <name evidence="2" type="ORF">C7447_102687</name>
</gene>
<proteinExistence type="predicted"/>
<evidence type="ECO:0000256" key="1">
    <source>
        <dbReference type="SAM" id="Phobius"/>
    </source>
</evidence>
<reference evidence="2 3" key="1">
    <citation type="submission" date="2019-07" db="EMBL/GenBank/DDBJ databases">
        <title>Genomic Encyclopedia of Type Strains, Phase IV (KMG-IV): sequencing the most valuable type-strain genomes for metagenomic binning, comparative biology and taxonomic classification.</title>
        <authorList>
            <person name="Goeker M."/>
        </authorList>
    </citation>
    <scope>NUCLEOTIDE SEQUENCE [LARGE SCALE GENOMIC DNA]</scope>
    <source>
        <strain evidence="2 3">DSM 18961</strain>
    </source>
</reference>
<feature type="transmembrane region" description="Helical" evidence="1">
    <location>
        <begin position="37"/>
        <end position="58"/>
    </location>
</feature>
<keyword evidence="1" id="KW-1133">Transmembrane helix</keyword>
<dbReference type="EMBL" id="VNIA01000002">
    <property type="protein sequence ID" value="TYP99365.1"/>
    <property type="molecule type" value="Genomic_DNA"/>
</dbReference>
<feature type="transmembrane region" description="Helical" evidence="1">
    <location>
        <begin position="158"/>
        <end position="179"/>
    </location>
</feature>
<dbReference type="RefSeq" id="WP_148870119.1">
    <property type="nucleotide sequence ID" value="NZ_VNIA01000002.1"/>
</dbReference>
<organism evidence="2 3">
    <name type="scientific">Tenacibaculum adriaticum</name>
    <dbReference type="NCBI Taxonomy" id="413713"/>
    <lineage>
        <taxon>Bacteria</taxon>
        <taxon>Pseudomonadati</taxon>
        <taxon>Bacteroidota</taxon>
        <taxon>Flavobacteriia</taxon>
        <taxon>Flavobacteriales</taxon>
        <taxon>Flavobacteriaceae</taxon>
        <taxon>Tenacibaculum</taxon>
    </lineage>
</organism>
<feature type="transmembrane region" description="Helical" evidence="1">
    <location>
        <begin position="125"/>
        <end position="146"/>
    </location>
</feature>
<accession>A0A5S5DUA5</accession>
<keyword evidence="1" id="KW-0812">Transmembrane</keyword>
<dbReference type="Proteomes" id="UP000323136">
    <property type="component" value="Unassembled WGS sequence"/>
</dbReference>
<comment type="caution">
    <text evidence="2">The sequence shown here is derived from an EMBL/GenBank/DDBJ whole genome shotgun (WGS) entry which is preliminary data.</text>
</comment>